<dbReference type="PANTHER" id="PTHR11384">
    <property type="entry name" value="ATP-BINDING CASSETTE, SUB-FAMILY D MEMBER"/>
    <property type="match status" value="1"/>
</dbReference>
<dbReference type="PROSITE" id="PS50893">
    <property type="entry name" value="ABC_TRANSPORTER_2"/>
    <property type="match status" value="1"/>
</dbReference>
<comment type="subcellular location">
    <subcellularLocation>
        <location evidence="1">Cell membrane</location>
        <topology evidence="1">Multi-pass membrane protein</topology>
    </subcellularLocation>
</comment>
<dbReference type="GO" id="GO:0005524">
    <property type="term" value="F:ATP binding"/>
    <property type="evidence" value="ECO:0007669"/>
    <property type="project" value="UniProtKB-KW"/>
</dbReference>
<evidence type="ECO:0000256" key="3">
    <source>
        <dbReference type="ARBA" id="ARBA00022692"/>
    </source>
</evidence>
<dbReference type="Pfam" id="PF00005">
    <property type="entry name" value="ABC_tran"/>
    <property type="match status" value="1"/>
</dbReference>
<evidence type="ECO:0000259" key="9">
    <source>
        <dbReference type="PROSITE" id="PS50893"/>
    </source>
</evidence>
<dbReference type="Gene3D" id="3.40.50.300">
    <property type="entry name" value="P-loop containing nucleotide triphosphate hydrolases"/>
    <property type="match status" value="1"/>
</dbReference>
<evidence type="ECO:0000313" key="11">
    <source>
        <dbReference type="EMBL" id="MEE2032894.1"/>
    </source>
</evidence>
<proteinExistence type="predicted"/>
<keyword evidence="3 8" id="KW-0812">Transmembrane</keyword>
<dbReference type="PROSITE" id="PS50929">
    <property type="entry name" value="ABC_TM1F"/>
    <property type="match status" value="1"/>
</dbReference>
<feature type="transmembrane region" description="Helical" evidence="8">
    <location>
        <begin position="102"/>
        <end position="123"/>
    </location>
</feature>
<evidence type="ECO:0000256" key="4">
    <source>
        <dbReference type="ARBA" id="ARBA00022741"/>
    </source>
</evidence>
<dbReference type="Pfam" id="PF06472">
    <property type="entry name" value="ABC_membrane_2"/>
    <property type="match status" value="1"/>
</dbReference>
<dbReference type="SMART" id="SM00382">
    <property type="entry name" value="AAA"/>
    <property type="match status" value="1"/>
</dbReference>
<evidence type="ECO:0000256" key="8">
    <source>
        <dbReference type="SAM" id="Phobius"/>
    </source>
</evidence>
<feature type="transmembrane region" description="Helical" evidence="8">
    <location>
        <begin position="179"/>
        <end position="199"/>
    </location>
</feature>
<dbReference type="InterPro" id="IPR011527">
    <property type="entry name" value="ABC1_TM_dom"/>
</dbReference>
<keyword evidence="7 8" id="KW-0472">Membrane</keyword>
<dbReference type="Gene3D" id="1.20.1560.10">
    <property type="entry name" value="ABC transporter type 1, transmembrane domain"/>
    <property type="match status" value="1"/>
</dbReference>
<keyword evidence="2" id="KW-0813">Transport</keyword>
<dbReference type="InterPro" id="IPR003439">
    <property type="entry name" value="ABC_transporter-like_ATP-bd"/>
</dbReference>
<dbReference type="CDD" id="cd03223">
    <property type="entry name" value="ABCD_peroxisomal_ALDP"/>
    <property type="match status" value="1"/>
</dbReference>
<dbReference type="InterPro" id="IPR036640">
    <property type="entry name" value="ABC1_TM_sf"/>
</dbReference>
<evidence type="ECO:0000256" key="7">
    <source>
        <dbReference type="ARBA" id="ARBA00023136"/>
    </source>
</evidence>
<dbReference type="InterPro" id="IPR003593">
    <property type="entry name" value="AAA+_ATPase"/>
</dbReference>
<dbReference type="InterPro" id="IPR050835">
    <property type="entry name" value="ABC_transporter_sub-D"/>
</dbReference>
<comment type="caution">
    <text evidence="11">The sequence shown here is derived from an EMBL/GenBank/DDBJ whole genome shotgun (WGS) entry which is preliminary data.</text>
</comment>
<feature type="domain" description="ABC transporter" evidence="9">
    <location>
        <begin position="392"/>
        <end position="594"/>
    </location>
</feature>
<keyword evidence="5 11" id="KW-0067">ATP-binding</keyword>
<evidence type="ECO:0000256" key="5">
    <source>
        <dbReference type="ARBA" id="ARBA00022840"/>
    </source>
</evidence>
<feature type="transmembrane region" description="Helical" evidence="8">
    <location>
        <begin position="57"/>
        <end position="82"/>
    </location>
</feature>
<feature type="transmembrane region" description="Helical" evidence="8">
    <location>
        <begin position="215"/>
        <end position="234"/>
    </location>
</feature>
<dbReference type="InterPro" id="IPR017871">
    <property type="entry name" value="ABC_transporter-like_CS"/>
</dbReference>
<feature type="domain" description="ABC transmembrane type-1" evidence="10">
    <location>
        <begin position="60"/>
        <end position="359"/>
    </location>
</feature>
<keyword evidence="4" id="KW-0547">Nucleotide-binding</keyword>
<evidence type="ECO:0000313" key="12">
    <source>
        <dbReference type="Proteomes" id="UP001331936"/>
    </source>
</evidence>
<dbReference type="RefSeq" id="WP_330152315.1">
    <property type="nucleotide sequence ID" value="NZ_JAUZMZ010000060.1"/>
</dbReference>
<organism evidence="11 12">
    <name type="scientific">Rhodococcus chondri</name>
    <dbReference type="NCBI Taxonomy" id="3065941"/>
    <lineage>
        <taxon>Bacteria</taxon>
        <taxon>Bacillati</taxon>
        <taxon>Actinomycetota</taxon>
        <taxon>Actinomycetes</taxon>
        <taxon>Mycobacteriales</taxon>
        <taxon>Nocardiaceae</taxon>
        <taxon>Rhodococcus</taxon>
    </lineage>
</organism>
<dbReference type="EMBL" id="JAUZMZ010000060">
    <property type="protein sequence ID" value="MEE2032894.1"/>
    <property type="molecule type" value="Genomic_DNA"/>
</dbReference>
<dbReference type="PANTHER" id="PTHR11384:SF59">
    <property type="entry name" value="LYSOSOMAL COBALAMIN TRANSPORTER ABCD4"/>
    <property type="match status" value="1"/>
</dbReference>
<dbReference type="PROSITE" id="PS00211">
    <property type="entry name" value="ABC_TRANSPORTER_1"/>
    <property type="match status" value="1"/>
</dbReference>
<dbReference type="Proteomes" id="UP001331936">
    <property type="component" value="Unassembled WGS sequence"/>
</dbReference>
<dbReference type="SUPFAM" id="SSF90123">
    <property type="entry name" value="ABC transporter transmembrane region"/>
    <property type="match status" value="1"/>
</dbReference>
<dbReference type="SUPFAM" id="SSF52540">
    <property type="entry name" value="P-loop containing nucleoside triphosphate hydrolases"/>
    <property type="match status" value="1"/>
</dbReference>
<accession>A0ABU7JTR7</accession>
<sequence>MLDWGTVVLDSVIWTAKAYAITVVVFVAVLAAVVRFTRWGRQWWRIAASYFDPRNGVGGLALAALVLLFTVFAVRMNVLFSYWYNDFYTAIQNLDEPAFWRFMRIFAVLATVHVLRALITYLIGQTLDIRWRTHLNARLVDTWLRTGSFYKDRFVESPIDNPDQRIQVDVTDFVTTTRVLSMGAVTAVLSIVSFTGILWDLSGPLTVFGTEIPRAMVFLVFVYVLVTTAVAFWIGRPLIQLSFLNEKLGATYRYALVRVREYGESIAFYRGEGVERGGLLSKFAAVIRNWWHIVFRMLKFDGFNLTVNQTAVIFPFLVQGPRLFAGQITLGDVMQTSNAFGQVHDSLSFFRESYDDFAAFRATTIRLNGLLDTSRQAGELPTLVPSAQGDRLSLSGLSVGTPSGKPLVTDLSLSVTPGQALLVRGPSGSGKTTLLRTIAGLWPYARGGIDRPAGDGLFLSQNPYTPLGTLRDAVTYPHTSVHDDDALRQVLEKVALGHLVDRLDAESDWARTLSPGEQQRLGFARILLSEPAIVFLDEATAAVDEGLENLLYRTLRTALPEAVIVSVGHRSTLDSFHDRVLELQGDGRWAITELVR</sequence>
<evidence type="ECO:0000256" key="1">
    <source>
        <dbReference type="ARBA" id="ARBA00004651"/>
    </source>
</evidence>
<feature type="transmembrane region" description="Helical" evidence="8">
    <location>
        <begin position="12"/>
        <end position="36"/>
    </location>
</feature>
<evidence type="ECO:0000256" key="6">
    <source>
        <dbReference type="ARBA" id="ARBA00022989"/>
    </source>
</evidence>
<gene>
    <name evidence="11" type="ORF">Q8814_12345</name>
</gene>
<keyword evidence="12" id="KW-1185">Reference proteome</keyword>
<protein>
    <submittedName>
        <fullName evidence="11">ABC transporter ATP-binding protein/permease</fullName>
    </submittedName>
</protein>
<reference evidence="11 12" key="1">
    <citation type="submission" date="2023-08" db="EMBL/GenBank/DDBJ databases">
        <authorList>
            <person name="Girao M."/>
            <person name="Carvalho M.F."/>
        </authorList>
    </citation>
    <scope>NUCLEOTIDE SEQUENCE [LARGE SCALE GENOMIC DNA]</scope>
    <source>
        <strain evidence="11 12">CC-R104</strain>
    </source>
</reference>
<dbReference type="InterPro" id="IPR027417">
    <property type="entry name" value="P-loop_NTPase"/>
</dbReference>
<keyword evidence="6 8" id="KW-1133">Transmembrane helix</keyword>
<name>A0ABU7JTR7_9NOCA</name>
<evidence type="ECO:0000256" key="2">
    <source>
        <dbReference type="ARBA" id="ARBA00022448"/>
    </source>
</evidence>
<evidence type="ECO:0000259" key="10">
    <source>
        <dbReference type="PROSITE" id="PS50929"/>
    </source>
</evidence>